<dbReference type="CDD" id="cd02440">
    <property type="entry name" value="AdoMet_MTases"/>
    <property type="match status" value="1"/>
</dbReference>
<dbReference type="AlphaFoldDB" id="A0A1N6HRM6"/>
<name>A0A1N6HRM6_9FLAO</name>
<dbReference type="InterPro" id="IPR029063">
    <property type="entry name" value="SAM-dependent_MTases_sf"/>
</dbReference>
<sequence>MNTKNILEEEVFCLKYELNTFAEGVLHTSGERWVKGFLLHTTEKQHQDRYEFVCDYVKDKNVLDIACGSGFGSYLIATKGDAKYIVGVDLDQNALRYAEHRYGHDRINHICADATKFTSEKQFDVIVSFETIEHIPNYSDFIENLNGLLNHNGTLIISTPINRKTTTELRNPYHVIEWSFDDFHNLWKDKFQIEAIYLQNAAFVRNHIPLVRIKNYVKSVVLNEKNRNPKKTIFGKAWEKFEHQYNMENCIGGFQTLVLRKK</sequence>
<keyword evidence="2" id="KW-0808">Transferase</keyword>
<dbReference type="GO" id="GO:0008168">
    <property type="term" value="F:methyltransferase activity"/>
    <property type="evidence" value="ECO:0007669"/>
    <property type="project" value="UniProtKB-KW"/>
</dbReference>
<dbReference type="OrthoDB" id="3896938at2"/>
<dbReference type="PANTHER" id="PTHR43861">
    <property type="entry name" value="TRANS-ACONITATE 2-METHYLTRANSFERASE-RELATED"/>
    <property type="match status" value="1"/>
</dbReference>
<evidence type="ECO:0000259" key="1">
    <source>
        <dbReference type="Pfam" id="PF13847"/>
    </source>
</evidence>
<proteinExistence type="predicted"/>
<accession>A0A1N6HRM6</accession>
<dbReference type="Pfam" id="PF13847">
    <property type="entry name" value="Methyltransf_31"/>
    <property type="match status" value="1"/>
</dbReference>
<keyword evidence="2" id="KW-0489">Methyltransferase</keyword>
<dbReference type="InterPro" id="IPR025714">
    <property type="entry name" value="Methyltranfer_dom"/>
</dbReference>
<dbReference type="EMBL" id="FSRQ01000002">
    <property type="protein sequence ID" value="SIO22422.1"/>
    <property type="molecule type" value="Genomic_DNA"/>
</dbReference>
<organism evidence="2 3">
    <name type="scientific">Chryseobacterium scophthalmum</name>
    <dbReference type="NCBI Taxonomy" id="59733"/>
    <lineage>
        <taxon>Bacteria</taxon>
        <taxon>Pseudomonadati</taxon>
        <taxon>Bacteroidota</taxon>
        <taxon>Flavobacteriia</taxon>
        <taxon>Flavobacteriales</taxon>
        <taxon>Weeksellaceae</taxon>
        <taxon>Chryseobacterium group</taxon>
        <taxon>Chryseobacterium</taxon>
    </lineage>
</organism>
<reference evidence="3" key="1">
    <citation type="submission" date="2016-12" db="EMBL/GenBank/DDBJ databases">
        <authorList>
            <person name="Varghese N."/>
            <person name="Submissions S."/>
        </authorList>
    </citation>
    <scope>NUCLEOTIDE SEQUENCE [LARGE SCALE GENOMIC DNA]</scope>
    <source>
        <strain evidence="3">DSM 16779</strain>
    </source>
</reference>
<protein>
    <submittedName>
        <fullName evidence="2">Methyltransferase domain-containing protein</fullName>
    </submittedName>
</protein>
<keyword evidence="3" id="KW-1185">Reference proteome</keyword>
<dbReference type="GO" id="GO:0032259">
    <property type="term" value="P:methylation"/>
    <property type="evidence" value="ECO:0007669"/>
    <property type="project" value="UniProtKB-KW"/>
</dbReference>
<dbReference type="STRING" id="59733.SAMN05421769_2781"/>
<evidence type="ECO:0000313" key="2">
    <source>
        <dbReference type="EMBL" id="SIO22422.1"/>
    </source>
</evidence>
<dbReference type="RefSeq" id="WP_074230887.1">
    <property type="nucleotide sequence ID" value="NZ_FSRQ01000002.1"/>
</dbReference>
<dbReference type="SUPFAM" id="SSF53335">
    <property type="entry name" value="S-adenosyl-L-methionine-dependent methyltransferases"/>
    <property type="match status" value="1"/>
</dbReference>
<dbReference type="Gene3D" id="3.40.50.150">
    <property type="entry name" value="Vaccinia Virus protein VP39"/>
    <property type="match status" value="1"/>
</dbReference>
<evidence type="ECO:0000313" key="3">
    <source>
        <dbReference type="Proteomes" id="UP000184782"/>
    </source>
</evidence>
<feature type="domain" description="Methyltransferase" evidence="1">
    <location>
        <begin position="58"/>
        <end position="165"/>
    </location>
</feature>
<dbReference type="Proteomes" id="UP000184782">
    <property type="component" value="Unassembled WGS sequence"/>
</dbReference>
<gene>
    <name evidence="2" type="ORF">SAMN05421769_2781</name>
</gene>
<dbReference type="PANTHER" id="PTHR43861:SF6">
    <property type="entry name" value="METHYLTRANSFERASE TYPE 11"/>
    <property type="match status" value="1"/>
</dbReference>